<reference evidence="1 2" key="1">
    <citation type="submission" date="2018-06" db="EMBL/GenBank/DDBJ databases">
        <title>Genomic Encyclopedia of Type Strains, Phase IV (KMG-IV): sequencing the most valuable type-strain genomes for metagenomic binning, comparative biology and taxonomic classification.</title>
        <authorList>
            <person name="Goeker M."/>
        </authorList>
    </citation>
    <scope>NUCLEOTIDE SEQUENCE [LARGE SCALE GENOMIC DNA]</scope>
    <source>
        <strain evidence="1 2">DSM 25532</strain>
    </source>
</reference>
<name>A0A366HSF2_9BACT</name>
<keyword evidence="2" id="KW-1185">Reference proteome</keyword>
<organism evidence="1 2">
    <name type="scientific">Roseimicrobium gellanilyticum</name>
    <dbReference type="NCBI Taxonomy" id="748857"/>
    <lineage>
        <taxon>Bacteria</taxon>
        <taxon>Pseudomonadati</taxon>
        <taxon>Verrucomicrobiota</taxon>
        <taxon>Verrucomicrobiia</taxon>
        <taxon>Verrucomicrobiales</taxon>
        <taxon>Verrucomicrobiaceae</taxon>
        <taxon>Roseimicrobium</taxon>
    </lineage>
</organism>
<protein>
    <submittedName>
        <fullName evidence="1">Uncharacterized protein DUF4303</fullName>
    </submittedName>
</protein>
<dbReference type="EMBL" id="QNRR01000002">
    <property type="protein sequence ID" value="RBP46602.1"/>
    <property type="molecule type" value="Genomic_DNA"/>
</dbReference>
<dbReference type="RefSeq" id="WP_113958103.1">
    <property type="nucleotide sequence ID" value="NZ_QNRR01000002.1"/>
</dbReference>
<dbReference type="InterPro" id="IPR025409">
    <property type="entry name" value="DUF4303"/>
</dbReference>
<proteinExistence type="predicted"/>
<evidence type="ECO:0000313" key="1">
    <source>
        <dbReference type="EMBL" id="RBP46602.1"/>
    </source>
</evidence>
<accession>A0A366HSF2</accession>
<sequence length="187" mass="21118">MDTHTLQRWLSEPRTELIQAVAEGIRIQVETLRARNIDFYGYALLPGEPYQIDSIVAVANTEADIKAPRTDRLHRYYRFGVDEWAHWDYDGFVAANALLVEANEHFKSMHRRAEDNCVMDDYEVAHSDALLDALVQGLESARAGGVFGGSEPFLLVWISDSGHEIMMKSARRLNSATVAQEFIAEFG</sequence>
<dbReference type="AlphaFoldDB" id="A0A366HSF2"/>
<dbReference type="Proteomes" id="UP000253426">
    <property type="component" value="Unassembled WGS sequence"/>
</dbReference>
<dbReference type="Pfam" id="PF14136">
    <property type="entry name" value="DUF4303"/>
    <property type="match status" value="1"/>
</dbReference>
<gene>
    <name evidence="1" type="ORF">DES53_102994</name>
</gene>
<dbReference type="OrthoDB" id="515058at2"/>
<comment type="caution">
    <text evidence="1">The sequence shown here is derived from an EMBL/GenBank/DDBJ whole genome shotgun (WGS) entry which is preliminary data.</text>
</comment>
<evidence type="ECO:0000313" key="2">
    <source>
        <dbReference type="Proteomes" id="UP000253426"/>
    </source>
</evidence>